<name>A0A2P5D3B2_TREOI</name>
<organism evidence="2 3">
    <name type="scientific">Trema orientale</name>
    <name type="common">Charcoal tree</name>
    <name type="synonym">Celtis orientalis</name>
    <dbReference type="NCBI Taxonomy" id="63057"/>
    <lineage>
        <taxon>Eukaryota</taxon>
        <taxon>Viridiplantae</taxon>
        <taxon>Streptophyta</taxon>
        <taxon>Embryophyta</taxon>
        <taxon>Tracheophyta</taxon>
        <taxon>Spermatophyta</taxon>
        <taxon>Magnoliopsida</taxon>
        <taxon>eudicotyledons</taxon>
        <taxon>Gunneridae</taxon>
        <taxon>Pentapetalae</taxon>
        <taxon>rosids</taxon>
        <taxon>fabids</taxon>
        <taxon>Rosales</taxon>
        <taxon>Cannabaceae</taxon>
        <taxon>Trema</taxon>
    </lineage>
</organism>
<accession>A0A2P5D3B2</accession>
<dbReference type="Proteomes" id="UP000237000">
    <property type="component" value="Unassembled WGS sequence"/>
</dbReference>
<feature type="compositionally biased region" description="Basic and acidic residues" evidence="1">
    <location>
        <begin position="105"/>
        <end position="116"/>
    </location>
</feature>
<dbReference type="InParanoid" id="A0A2P5D3B2"/>
<protein>
    <submittedName>
        <fullName evidence="2">Uncharacterized protein</fullName>
    </submittedName>
</protein>
<comment type="caution">
    <text evidence="2">The sequence shown here is derived from an EMBL/GenBank/DDBJ whole genome shotgun (WGS) entry which is preliminary data.</text>
</comment>
<evidence type="ECO:0000313" key="3">
    <source>
        <dbReference type="Proteomes" id="UP000237000"/>
    </source>
</evidence>
<evidence type="ECO:0000256" key="1">
    <source>
        <dbReference type="SAM" id="MobiDB-lite"/>
    </source>
</evidence>
<proteinExistence type="predicted"/>
<keyword evidence="3" id="KW-1185">Reference proteome</keyword>
<evidence type="ECO:0000313" key="2">
    <source>
        <dbReference type="EMBL" id="PON67779.1"/>
    </source>
</evidence>
<reference evidence="3" key="1">
    <citation type="submission" date="2016-06" db="EMBL/GenBank/DDBJ databases">
        <title>Parallel loss of symbiosis genes in relatives of nitrogen-fixing non-legume Parasponia.</title>
        <authorList>
            <person name="Van Velzen R."/>
            <person name="Holmer R."/>
            <person name="Bu F."/>
            <person name="Rutten L."/>
            <person name="Van Zeijl A."/>
            <person name="Liu W."/>
            <person name="Santuari L."/>
            <person name="Cao Q."/>
            <person name="Sharma T."/>
            <person name="Shen D."/>
            <person name="Roswanjaya Y."/>
            <person name="Wardhani T."/>
            <person name="Kalhor M.S."/>
            <person name="Jansen J."/>
            <person name="Van den Hoogen J."/>
            <person name="Gungor B."/>
            <person name="Hartog M."/>
            <person name="Hontelez J."/>
            <person name="Verver J."/>
            <person name="Yang W.-C."/>
            <person name="Schijlen E."/>
            <person name="Repin R."/>
            <person name="Schilthuizen M."/>
            <person name="Schranz E."/>
            <person name="Heidstra R."/>
            <person name="Miyata K."/>
            <person name="Fedorova E."/>
            <person name="Kohlen W."/>
            <person name="Bisseling T."/>
            <person name="Smit S."/>
            <person name="Geurts R."/>
        </authorList>
    </citation>
    <scope>NUCLEOTIDE SEQUENCE [LARGE SCALE GENOMIC DNA]</scope>
    <source>
        <strain evidence="3">cv. RG33-2</strain>
    </source>
</reference>
<feature type="compositionally biased region" description="Basic and acidic residues" evidence="1">
    <location>
        <begin position="123"/>
        <end position="145"/>
    </location>
</feature>
<dbReference type="EMBL" id="JXTC01000301">
    <property type="protein sequence ID" value="PON67779.1"/>
    <property type="molecule type" value="Genomic_DNA"/>
</dbReference>
<sequence>MGRKRESAKASNEVRSSNDRLLNYEYLQSLHHHHFFLSLSAIFLLSSYFYAPFSDSEPGWDFENQIQILKLVANRSPYLCMPSSLSRLDLTEGKVDTPGEPAALEAERIGERKDTNKEEEEGSETKGYHSFVDHEEFKAQERRPF</sequence>
<gene>
    <name evidence="2" type="ORF">TorRG33x02_263740</name>
</gene>
<feature type="region of interest" description="Disordered" evidence="1">
    <location>
        <begin position="91"/>
        <end position="145"/>
    </location>
</feature>
<dbReference type="AlphaFoldDB" id="A0A2P5D3B2"/>